<dbReference type="Proteomes" id="UP000319523">
    <property type="component" value="Unassembled WGS sequence"/>
</dbReference>
<name>A0A506V5N8_9GAMM</name>
<accession>A0A506V5N8</accession>
<organism evidence="1 2">
    <name type="scientific">Mixta tenebrionis</name>
    <dbReference type="NCBI Taxonomy" id="2562439"/>
    <lineage>
        <taxon>Bacteria</taxon>
        <taxon>Pseudomonadati</taxon>
        <taxon>Pseudomonadota</taxon>
        <taxon>Gammaproteobacteria</taxon>
        <taxon>Enterobacterales</taxon>
        <taxon>Erwiniaceae</taxon>
        <taxon>Mixta</taxon>
    </lineage>
</organism>
<dbReference type="RefSeq" id="WP_017144990.1">
    <property type="nucleotide sequence ID" value="NZ_JBHUFX010000005.1"/>
</dbReference>
<reference evidence="1 2" key="1">
    <citation type="submission" date="2019-06" db="EMBL/GenBank/DDBJ databases">
        <authorList>
            <person name="Yang Y."/>
        </authorList>
    </citation>
    <scope>NUCLEOTIDE SEQUENCE [LARGE SCALE GENOMIC DNA]</scope>
    <source>
        <strain evidence="1 2">BIT-26</strain>
    </source>
</reference>
<dbReference type="EMBL" id="VHQI01000009">
    <property type="protein sequence ID" value="TPW41214.1"/>
    <property type="molecule type" value="Genomic_DNA"/>
</dbReference>
<keyword evidence="2" id="KW-1185">Reference proteome</keyword>
<gene>
    <name evidence="1" type="ORF">FKM52_15275</name>
</gene>
<dbReference type="OrthoDB" id="8265552at2"/>
<dbReference type="AlphaFoldDB" id="A0A506V5N8"/>
<proteinExistence type="predicted"/>
<comment type="caution">
    <text evidence="1">The sequence shown here is derived from an EMBL/GenBank/DDBJ whole genome shotgun (WGS) entry which is preliminary data.</text>
</comment>
<protein>
    <submittedName>
        <fullName evidence="1">Uncharacterized protein</fullName>
    </submittedName>
</protein>
<evidence type="ECO:0000313" key="2">
    <source>
        <dbReference type="Proteomes" id="UP000319523"/>
    </source>
</evidence>
<evidence type="ECO:0000313" key="1">
    <source>
        <dbReference type="EMBL" id="TPW41214.1"/>
    </source>
</evidence>
<sequence length="309" mass="35598">MNEVIFNLFYFCEDGKHIKDVGISCHECEGTDAEKLEFLKNNIISDAQLCTHYPIHPFTLDEKGMLTIDRFIANARIGNSLQPFEIALEAVNAPQSPLHVFTAIVNGIPRVDATVPANEQFRRKHNPNAEVEGVKVMPDYLEQYSDGNSFKIKKLLIDDHVTPIHLLFNNKHYLSSFKLLVSFIDTMAFIELGNPPRSAVFVQWMDKYSELPKLGITSKDLYELRNSLLHMTNLNSHKVIRGEAQRISYSIAPKGTPTREHEGITFFNYTDLIDIIEDAMDRWLNTYTDNYEKIVTFIERYDTIVRDNY</sequence>